<dbReference type="AlphaFoldDB" id="A0A8J5IN32"/>
<evidence type="ECO:0000313" key="1">
    <source>
        <dbReference type="EMBL" id="KAG6956948.1"/>
    </source>
</evidence>
<proteinExistence type="predicted"/>
<dbReference type="Proteomes" id="UP000709295">
    <property type="component" value="Unassembled WGS sequence"/>
</dbReference>
<dbReference type="EMBL" id="JAENGY010000766">
    <property type="protein sequence ID" value="KAG6956948.1"/>
    <property type="molecule type" value="Genomic_DNA"/>
</dbReference>
<organism evidence="1 2">
    <name type="scientific">Phytophthora aleatoria</name>
    <dbReference type="NCBI Taxonomy" id="2496075"/>
    <lineage>
        <taxon>Eukaryota</taxon>
        <taxon>Sar</taxon>
        <taxon>Stramenopiles</taxon>
        <taxon>Oomycota</taxon>
        <taxon>Peronosporomycetes</taxon>
        <taxon>Peronosporales</taxon>
        <taxon>Peronosporaceae</taxon>
        <taxon>Phytophthora</taxon>
    </lineage>
</organism>
<gene>
    <name evidence="1" type="ORF">JG688_00011192</name>
</gene>
<keyword evidence="2" id="KW-1185">Reference proteome</keyword>
<comment type="caution">
    <text evidence="1">The sequence shown here is derived from an EMBL/GenBank/DDBJ whole genome shotgun (WGS) entry which is preliminary data.</text>
</comment>
<sequence>MEEEAVDFFSRVSDYCEFVSGTRPSSNMCGTLKLCCLSSERRDGARANRFTGIDVFKRAELKRADGLDADWKPEVTQVMVWDDTPMTGVKAGADFQVQRTQLGAMCTSSVRKYKATPILKLVRKYKAEWYVKFV</sequence>
<protein>
    <submittedName>
        <fullName evidence="1">Uncharacterized protein</fullName>
    </submittedName>
</protein>
<name>A0A8J5IN32_9STRA</name>
<reference evidence="1" key="1">
    <citation type="submission" date="2021-01" db="EMBL/GenBank/DDBJ databases">
        <title>Phytophthora aleatoria, a newly-described species from Pinus radiata is distinct from Phytophthora cactorum isolates based on comparative genomics.</title>
        <authorList>
            <person name="Mcdougal R."/>
            <person name="Panda P."/>
            <person name="Williams N."/>
            <person name="Studholme D.J."/>
        </authorList>
    </citation>
    <scope>NUCLEOTIDE SEQUENCE</scope>
    <source>
        <strain evidence="1">NZFS 4037</strain>
    </source>
</reference>
<accession>A0A8J5IN32</accession>
<evidence type="ECO:0000313" key="2">
    <source>
        <dbReference type="Proteomes" id="UP000709295"/>
    </source>
</evidence>